<evidence type="ECO:0000313" key="2">
    <source>
        <dbReference type="Proteomes" id="UP001221757"/>
    </source>
</evidence>
<organism evidence="1 2">
    <name type="scientific">Mycena rosella</name>
    <name type="common">Pink bonnet</name>
    <name type="synonym">Agaricus rosellus</name>
    <dbReference type="NCBI Taxonomy" id="1033263"/>
    <lineage>
        <taxon>Eukaryota</taxon>
        <taxon>Fungi</taxon>
        <taxon>Dikarya</taxon>
        <taxon>Basidiomycota</taxon>
        <taxon>Agaricomycotina</taxon>
        <taxon>Agaricomycetes</taxon>
        <taxon>Agaricomycetidae</taxon>
        <taxon>Agaricales</taxon>
        <taxon>Marasmiineae</taxon>
        <taxon>Mycenaceae</taxon>
        <taxon>Mycena</taxon>
    </lineage>
</organism>
<dbReference type="Proteomes" id="UP001221757">
    <property type="component" value="Unassembled WGS sequence"/>
</dbReference>
<sequence>MLQYTPVGCIAVDQHYTDEDIIQLNIKIQCLVTCMPDEEGFLVHHEQCLCSEADDVLANQVQLVRMDRSCFNSLHMEHLVKLSKEAGFRSAICAPNMVCCSMASTGDMPMRNSSHALSPTAEDRDEEDLADAFANVLCITIDSAAAAEDGRHRFLGKESVNVWFIVLYL</sequence>
<keyword evidence="2" id="KW-1185">Reference proteome</keyword>
<dbReference type="AlphaFoldDB" id="A0AAD7D115"/>
<proteinExistence type="predicted"/>
<reference evidence="1" key="1">
    <citation type="submission" date="2023-03" db="EMBL/GenBank/DDBJ databases">
        <title>Massive genome expansion in bonnet fungi (Mycena s.s.) driven by repeated elements and novel gene families across ecological guilds.</title>
        <authorList>
            <consortium name="Lawrence Berkeley National Laboratory"/>
            <person name="Harder C.B."/>
            <person name="Miyauchi S."/>
            <person name="Viragh M."/>
            <person name="Kuo A."/>
            <person name="Thoen E."/>
            <person name="Andreopoulos B."/>
            <person name="Lu D."/>
            <person name="Skrede I."/>
            <person name="Drula E."/>
            <person name="Henrissat B."/>
            <person name="Morin E."/>
            <person name="Kohler A."/>
            <person name="Barry K."/>
            <person name="LaButti K."/>
            <person name="Morin E."/>
            <person name="Salamov A."/>
            <person name="Lipzen A."/>
            <person name="Mereny Z."/>
            <person name="Hegedus B."/>
            <person name="Baldrian P."/>
            <person name="Stursova M."/>
            <person name="Weitz H."/>
            <person name="Taylor A."/>
            <person name="Grigoriev I.V."/>
            <person name="Nagy L.G."/>
            <person name="Martin F."/>
            <person name="Kauserud H."/>
        </authorList>
    </citation>
    <scope>NUCLEOTIDE SEQUENCE</scope>
    <source>
        <strain evidence="1">CBHHK067</strain>
    </source>
</reference>
<evidence type="ECO:0000313" key="1">
    <source>
        <dbReference type="EMBL" id="KAJ7673581.1"/>
    </source>
</evidence>
<dbReference type="EMBL" id="JARKIE010000160">
    <property type="protein sequence ID" value="KAJ7673581.1"/>
    <property type="molecule type" value="Genomic_DNA"/>
</dbReference>
<accession>A0AAD7D115</accession>
<name>A0AAD7D115_MYCRO</name>
<gene>
    <name evidence="1" type="ORF">B0H17DRAFT_1208279</name>
</gene>
<comment type="caution">
    <text evidence="1">The sequence shown here is derived from an EMBL/GenBank/DDBJ whole genome shotgun (WGS) entry which is preliminary data.</text>
</comment>
<protein>
    <submittedName>
        <fullName evidence="1">Uncharacterized protein</fullName>
    </submittedName>
</protein>